<feature type="chain" id="PRO_5042977981" evidence="1">
    <location>
        <begin position="21"/>
        <end position="108"/>
    </location>
</feature>
<evidence type="ECO:0000256" key="1">
    <source>
        <dbReference type="SAM" id="SignalP"/>
    </source>
</evidence>
<organism evidence="2 3">
    <name type="scientific">Vibrio coralliilyticus</name>
    <dbReference type="NCBI Taxonomy" id="190893"/>
    <lineage>
        <taxon>Bacteria</taxon>
        <taxon>Pseudomonadati</taxon>
        <taxon>Pseudomonadota</taxon>
        <taxon>Gammaproteobacteria</taxon>
        <taxon>Vibrionales</taxon>
        <taxon>Vibrionaceae</taxon>
        <taxon>Vibrio</taxon>
    </lineage>
</organism>
<keyword evidence="3" id="KW-1185">Reference proteome</keyword>
<proteinExistence type="predicted"/>
<name>A0AAN0SBF8_9VIBR</name>
<sequence length="108" mass="11607">MKIVLAMLTFLVSFSAFSSASFYRGEISRIWAHDPEGGFIIVFQNPSSVSDCKNGYIQFNSNSMQPGLIKNSLSIALSAFHSNGTVGVVIDKQGAGEVCEALSIDVIK</sequence>
<dbReference type="AlphaFoldDB" id="A0AAN0SBF8"/>
<evidence type="ECO:0000313" key="2">
    <source>
        <dbReference type="EMBL" id="AIW18673.1"/>
    </source>
</evidence>
<evidence type="ECO:0000313" key="3">
    <source>
        <dbReference type="Proteomes" id="UP000030081"/>
    </source>
</evidence>
<reference evidence="2 3" key="1">
    <citation type="submission" date="2014-10" db="EMBL/GenBank/DDBJ databases">
        <title>The Complete Genome Sequence for the Shellfish Pathogen Vibrio coralliilyticus RE98 Isolated from a Shellfish Hatchery.</title>
        <authorList>
            <person name="Richards G.P."/>
            <person name="Bono J.L."/>
            <person name="Watson M.A."/>
            <person name="Needleman D.S."/>
        </authorList>
    </citation>
    <scope>NUCLEOTIDE SEQUENCE [LARGE SCALE GENOMIC DNA]</scope>
    <source>
        <strain evidence="2 3">RE98</strain>
    </source>
</reference>
<dbReference type="RefSeq" id="WP_043007799.1">
    <property type="nucleotide sequence ID" value="NZ_CP009617.1"/>
</dbReference>
<protein>
    <submittedName>
        <fullName evidence="2">Uncharacterized protein</fullName>
    </submittedName>
</protein>
<dbReference type="KEGG" id="vcy:IX92_06265"/>
<dbReference type="EMBL" id="CP009617">
    <property type="protein sequence ID" value="AIW18673.1"/>
    <property type="molecule type" value="Genomic_DNA"/>
</dbReference>
<gene>
    <name evidence="2" type="ORF">IX92_06265</name>
</gene>
<dbReference type="Proteomes" id="UP000030081">
    <property type="component" value="Chromosome 1"/>
</dbReference>
<accession>A0AAN0SBF8</accession>
<feature type="signal peptide" evidence="1">
    <location>
        <begin position="1"/>
        <end position="20"/>
    </location>
</feature>
<keyword evidence="1" id="KW-0732">Signal</keyword>